<dbReference type="GO" id="GO:0000976">
    <property type="term" value="F:transcription cis-regulatory region binding"/>
    <property type="evidence" value="ECO:0007669"/>
    <property type="project" value="TreeGrafter"/>
</dbReference>
<dbReference type="GO" id="GO:0009295">
    <property type="term" value="C:nucleoid"/>
    <property type="evidence" value="ECO:0007669"/>
    <property type="project" value="UniProtKB-SubCell"/>
</dbReference>
<dbReference type="Proteomes" id="UP000322915">
    <property type="component" value="Unassembled WGS sequence"/>
</dbReference>
<feature type="domain" description="SpoVT-AbrB" evidence="8">
    <location>
        <begin position="81"/>
        <end position="124"/>
    </location>
</feature>
<keyword evidence="13" id="KW-1185">Reference proteome</keyword>
<keyword evidence="2 7" id="KW-0963">Cytoplasm</keyword>
<dbReference type="CDD" id="cd16320">
    <property type="entry name" value="MraZ_N"/>
    <property type="match status" value="1"/>
</dbReference>
<dbReference type="InterPro" id="IPR037914">
    <property type="entry name" value="SpoVT-AbrB_sf"/>
</dbReference>
<comment type="subcellular location">
    <subcellularLocation>
        <location evidence="7">Cytoplasm</location>
        <location evidence="7">Nucleoid</location>
    </subcellularLocation>
</comment>
<organism evidence="10 14">
    <name type="scientific">Pseudoalteromonas fuliginea</name>
    <dbReference type="NCBI Taxonomy" id="1872678"/>
    <lineage>
        <taxon>Bacteria</taxon>
        <taxon>Pseudomonadati</taxon>
        <taxon>Pseudomonadota</taxon>
        <taxon>Gammaproteobacteria</taxon>
        <taxon>Alteromonadales</taxon>
        <taxon>Pseudoalteromonadaceae</taxon>
        <taxon>Pseudoalteromonas</taxon>
    </lineage>
</organism>
<dbReference type="PANTHER" id="PTHR34701:SF1">
    <property type="entry name" value="TRANSCRIPTIONAL REGULATOR MRAZ"/>
    <property type="match status" value="1"/>
</dbReference>
<dbReference type="AlphaFoldDB" id="A0A063KPM2"/>
<keyword evidence="3" id="KW-0677">Repeat</keyword>
<dbReference type="InterPro" id="IPR038619">
    <property type="entry name" value="MraZ_sf"/>
</dbReference>
<dbReference type="Gene3D" id="3.40.1550.20">
    <property type="entry name" value="Transcriptional regulator MraZ domain"/>
    <property type="match status" value="1"/>
</dbReference>
<protein>
    <recommendedName>
        <fullName evidence="1 7">Transcriptional regulator MraZ</fullName>
    </recommendedName>
</protein>
<sequence>MFRGASSLSLDDKGRFAVPTKYRESLLSEDQGTVICTVALNEPCLWLYPLAEWQEIENRLAKISNMNPRARRMQRMLLGNATEYQLDKNGRILLAPSLRAHADLGKKIMLVGLMNKFEIWDEARWNEQMRQDTELERLGDFEPHPDLDNFTL</sequence>
<dbReference type="Proteomes" id="UP000027154">
    <property type="component" value="Unassembled WGS sequence"/>
</dbReference>
<dbReference type="HAMAP" id="MF_01008">
    <property type="entry name" value="MraZ"/>
    <property type="match status" value="1"/>
</dbReference>
<comment type="subunit">
    <text evidence="7">Forms oligomers.</text>
</comment>
<dbReference type="CDD" id="cd16321">
    <property type="entry name" value="MraZ_C"/>
    <property type="match status" value="1"/>
</dbReference>
<evidence type="ECO:0000313" key="11">
    <source>
        <dbReference type="EMBL" id="KDC50825.1"/>
    </source>
</evidence>
<dbReference type="EMBL" id="SEUK01000050">
    <property type="protein sequence ID" value="KAA1159734.1"/>
    <property type="molecule type" value="Genomic_DNA"/>
</dbReference>
<reference evidence="11 12" key="1">
    <citation type="submission" date="2014-04" db="EMBL/GenBank/DDBJ databases">
        <title>Pseudoalteromonas galatheae sp. nov., isolated from a deep-sea polychaete near Canal Concepcion, Chile.</title>
        <authorList>
            <person name="Machado H.R."/>
            <person name="Gram L."/>
            <person name="Vynne N.G."/>
        </authorList>
    </citation>
    <scope>NUCLEOTIDE SEQUENCE [LARGE SCALE GENOMIC DNA]</scope>
    <source>
        <strain evidence="11 12">KMM216</strain>
    </source>
</reference>
<dbReference type="InterPro" id="IPR003444">
    <property type="entry name" value="MraZ"/>
</dbReference>
<gene>
    <name evidence="7 10" type="primary">mraZ</name>
    <name evidence="11" type="ORF">DC53_10930</name>
    <name evidence="10" type="ORF">EU508_11400</name>
    <name evidence="9" type="ORF">EU509_15685</name>
</gene>
<accession>A0A063KPM2</accession>
<dbReference type="NCBIfam" id="TIGR00242">
    <property type="entry name" value="division/cell wall cluster transcriptional repressor MraZ"/>
    <property type="match status" value="1"/>
</dbReference>
<feature type="domain" description="SpoVT-AbrB" evidence="8">
    <location>
        <begin position="5"/>
        <end position="52"/>
    </location>
</feature>
<evidence type="ECO:0000313" key="12">
    <source>
        <dbReference type="Proteomes" id="UP000027154"/>
    </source>
</evidence>
<dbReference type="InterPro" id="IPR035644">
    <property type="entry name" value="MraZ_C"/>
</dbReference>
<evidence type="ECO:0000256" key="6">
    <source>
        <dbReference type="ARBA" id="ARBA00023163"/>
    </source>
</evidence>
<dbReference type="InterPro" id="IPR020603">
    <property type="entry name" value="MraZ_dom"/>
</dbReference>
<dbReference type="RefSeq" id="WP_007376985.1">
    <property type="nucleotide sequence ID" value="NZ_JBBMQV010000003.1"/>
</dbReference>
<evidence type="ECO:0000256" key="1">
    <source>
        <dbReference type="ARBA" id="ARBA00013860"/>
    </source>
</evidence>
<dbReference type="PROSITE" id="PS51740">
    <property type="entry name" value="SPOVT_ABRB"/>
    <property type="match status" value="2"/>
</dbReference>
<dbReference type="InterPro" id="IPR035642">
    <property type="entry name" value="MraZ_N"/>
</dbReference>
<reference evidence="13 14" key="2">
    <citation type="submission" date="2019-01" db="EMBL/GenBank/DDBJ databases">
        <title>Genome sequences of marine Pseudoalteromonas species.</title>
        <authorList>
            <person name="Boraston A.B."/>
            <person name="Hehemann J.-H."/>
            <person name="Vickers C.J."/>
            <person name="Salama-Alber O."/>
            <person name="Abe K."/>
            <person name="Hettle A.J."/>
        </authorList>
    </citation>
    <scope>NUCLEOTIDE SEQUENCE [LARGE SCALE GENOMIC DNA]</scope>
    <source>
        <strain evidence="10 14">PS42</strain>
        <strain evidence="9 13">PS47</strain>
    </source>
</reference>
<dbReference type="GO" id="GO:2000143">
    <property type="term" value="P:negative regulation of DNA-templated transcription initiation"/>
    <property type="evidence" value="ECO:0007669"/>
    <property type="project" value="TreeGrafter"/>
</dbReference>
<dbReference type="SUPFAM" id="SSF89447">
    <property type="entry name" value="AbrB/MazE/MraZ-like"/>
    <property type="match status" value="1"/>
</dbReference>
<evidence type="ECO:0000313" key="9">
    <source>
        <dbReference type="EMBL" id="KAA1152230.1"/>
    </source>
</evidence>
<dbReference type="GO" id="GO:0005737">
    <property type="term" value="C:cytoplasm"/>
    <property type="evidence" value="ECO:0007669"/>
    <property type="project" value="UniProtKB-UniRule"/>
</dbReference>
<dbReference type="InterPro" id="IPR007159">
    <property type="entry name" value="SpoVT-AbrB_dom"/>
</dbReference>
<dbReference type="OrthoDB" id="9807753at2"/>
<dbReference type="EMBL" id="JJNZ01000031">
    <property type="protein sequence ID" value="KDC50825.1"/>
    <property type="molecule type" value="Genomic_DNA"/>
</dbReference>
<dbReference type="EMBL" id="SEUJ01000075">
    <property type="protein sequence ID" value="KAA1152230.1"/>
    <property type="molecule type" value="Genomic_DNA"/>
</dbReference>
<evidence type="ECO:0000256" key="4">
    <source>
        <dbReference type="ARBA" id="ARBA00023015"/>
    </source>
</evidence>
<dbReference type="GO" id="GO:0051301">
    <property type="term" value="P:cell division"/>
    <property type="evidence" value="ECO:0007669"/>
    <property type="project" value="UniProtKB-KW"/>
</dbReference>
<keyword evidence="11" id="KW-0131">Cell cycle</keyword>
<evidence type="ECO:0000256" key="3">
    <source>
        <dbReference type="ARBA" id="ARBA00022737"/>
    </source>
</evidence>
<evidence type="ECO:0000313" key="13">
    <source>
        <dbReference type="Proteomes" id="UP000322915"/>
    </source>
</evidence>
<proteinExistence type="inferred from homology"/>
<dbReference type="Proteomes" id="UP000324162">
    <property type="component" value="Unassembled WGS sequence"/>
</dbReference>
<evidence type="ECO:0000313" key="10">
    <source>
        <dbReference type="EMBL" id="KAA1159734.1"/>
    </source>
</evidence>
<name>A0A063KPM2_9GAMM</name>
<evidence type="ECO:0000256" key="7">
    <source>
        <dbReference type="HAMAP-Rule" id="MF_01008"/>
    </source>
</evidence>
<keyword evidence="5 7" id="KW-0238">DNA-binding</keyword>
<keyword evidence="4 7" id="KW-0805">Transcription regulation</keyword>
<evidence type="ECO:0000259" key="8">
    <source>
        <dbReference type="PROSITE" id="PS51740"/>
    </source>
</evidence>
<keyword evidence="6 7" id="KW-0804">Transcription</keyword>
<dbReference type="PANTHER" id="PTHR34701">
    <property type="entry name" value="TRANSCRIPTIONAL REGULATOR MRAZ"/>
    <property type="match status" value="1"/>
</dbReference>
<dbReference type="GO" id="GO:0003700">
    <property type="term" value="F:DNA-binding transcription factor activity"/>
    <property type="evidence" value="ECO:0007669"/>
    <property type="project" value="UniProtKB-UniRule"/>
</dbReference>
<comment type="similarity">
    <text evidence="7">Belongs to the MraZ family.</text>
</comment>
<evidence type="ECO:0000313" key="14">
    <source>
        <dbReference type="Proteomes" id="UP000324162"/>
    </source>
</evidence>
<keyword evidence="11" id="KW-0132">Cell division</keyword>
<evidence type="ECO:0000256" key="5">
    <source>
        <dbReference type="ARBA" id="ARBA00023125"/>
    </source>
</evidence>
<comment type="caution">
    <text evidence="10">The sequence shown here is derived from an EMBL/GenBank/DDBJ whole genome shotgun (WGS) entry which is preliminary data.</text>
</comment>
<dbReference type="Pfam" id="PF02381">
    <property type="entry name" value="MraZ"/>
    <property type="match status" value="2"/>
</dbReference>
<evidence type="ECO:0000256" key="2">
    <source>
        <dbReference type="ARBA" id="ARBA00022490"/>
    </source>
</evidence>